<sequence>LLTYQTIRRKIPYYLEALHDRKRIRTFSNLKCFLWASSDISILR</sequence>
<accession>A0A8X6LQE4</accession>
<evidence type="ECO:0000313" key="2">
    <source>
        <dbReference type="Proteomes" id="UP000887116"/>
    </source>
</evidence>
<proteinExistence type="predicted"/>
<feature type="non-terminal residue" evidence="1">
    <location>
        <position position="44"/>
    </location>
</feature>
<comment type="caution">
    <text evidence="1">The sequence shown here is derived from an EMBL/GenBank/DDBJ whole genome shotgun (WGS) entry which is preliminary data.</text>
</comment>
<keyword evidence="2" id="KW-1185">Reference proteome</keyword>
<evidence type="ECO:0000313" key="1">
    <source>
        <dbReference type="EMBL" id="GFR18235.1"/>
    </source>
</evidence>
<dbReference type="Proteomes" id="UP000887116">
    <property type="component" value="Unassembled WGS sequence"/>
</dbReference>
<organism evidence="1 2">
    <name type="scientific">Trichonephila clavata</name>
    <name type="common">Joro spider</name>
    <name type="synonym">Nephila clavata</name>
    <dbReference type="NCBI Taxonomy" id="2740835"/>
    <lineage>
        <taxon>Eukaryota</taxon>
        <taxon>Metazoa</taxon>
        <taxon>Ecdysozoa</taxon>
        <taxon>Arthropoda</taxon>
        <taxon>Chelicerata</taxon>
        <taxon>Arachnida</taxon>
        <taxon>Araneae</taxon>
        <taxon>Araneomorphae</taxon>
        <taxon>Entelegynae</taxon>
        <taxon>Araneoidea</taxon>
        <taxon>Nephilidae</taxon>
        <taxon>Trichonephila</taxon>
    </lineage>
</organism>
<dbReference type="AlphaFoldDB" id="A0A8X6LQE4"/>
<gene>
    <name evidence="1" type="ORF">TNCT_212581</name>
</gene>
<reference evidence="1" key="1">
    <citation type="submission" date="2020-07" db="EMBL/GenBank/DDBJ databases">
        <title>Multicomponent nature underlies the extraordinary mechanical properties of spider dragline silk.</title>
        <authorList>
            <person name="Kono N."/>
            <person name="Nakamura H."/>
            <person name="Mori M."/>
            <person name="Yoshida Y."/>
            <person name="Ohtoshi R."/>
            <person name="Malay A.D."/>
            <person name="Moran D.A.P."/>
            <person name="Tomita M."/>
            <person name="Numata K."/>
            <person name="Arakawa K."/>
        </authorList>
    </citation>
    <scope>NUCLEOTIDE SEQUENCE</scope>
</reference>
<feature type="non-terminal residue" evidence="1">
    <location>
        <position position="1"/>
    </location>
</feature>
<dbReference type="EMBL" id="BMAO01007753">
    <property type="protein sequence ID" value="GFR18235.1"/>
    <property type="molecule type" value="Genomic_DNA"/>
</dbReference>
<name>A0A8X6LQE4_TRICU</name>
<protein>
    <submittedName>
        <fullName evidence="1">Uncharacterized protein</fullName>
    </submittedName>
</protein>